<dbReference type="FunFam" id="1.25.10.10:FF:000131">
    <property type="entry name" value="Vacuolar protein 8"/>
    <property type="match status" value="1"/>
</dbReference>
<comment type="similarity">
    <text evidence="2">Belongs to the beta-catenin family.</text>
</comment>
<evidence type="ECO:0000313" key="11">
    <source>
        <dbReference type="Proteomes" id="UP001150569"/>
    </source>
</evidence>
<proteinExistence type="inferred from homology"/>
<feature type="repeat" description="ARM" evidence="8">
    <location>
        <begin position="179"/>
        <end position="221"/>
    </location>
</feature>
<sequence length="635" mass="68681">MGACQSACASCRICCPTWFNCCDSKNGYETLLQEGEHEAVKDLIHYFEDRNNINFFEGEPLRALTTLAFSDNVDLQRSAALAFSEISEIDVRPIERDALEPIMFLLQSQDSDVQCAASTAIGNLAVDPYNKLLIVQQGGVEQLIRLMMSPNVEAQCNAVGCITNLATHEENKSKIAKSGALIPLTRLARSADIRVQRNATGALLNMTHSAENRQQLVTAGAIPVLVSLLSSTDPDVQYYCTTALSNIAVDASSRKRLSSSEPKLVNSLIHLMDTASPKVQCQAALALRNLASDQYYQEAIVRANGLPSLLRLLQSAIVALIVSAVACIRNISIHPDNEAPIIEANFLPPLIQLLAFRDNQEIQCHAISALRNLAASSDDNKLAIVEAGAIELIRDLVLDCSPVVQGEMTAVLAVLSLSEELNERILQAGILPVLVQLTGQDNGDVQGNSAAAIGNLAVRAPDLSWFVEVWQQPHGGIQGYLEEFLKPEQGIAFHHVAVWIVLHFLEQRDPQLTRLILDHPTLLTSIRTLLDNMAERSGRRPTLPASAAGHVSGTSPSTPMAGQLPNGAVHGSSESLGADAHLEYADEEDQEYADVMQLADNVLRIAENPDVLDDAHSSYGFDGAKEGGDRDAANK</sequence>
<dbReference type="InterPro" id="IPR011989">
    <property type="entry name" value="ARM-like"/>
</dbReference>
<dbReference type="GO" id="GO:0000045">
    <property type="term" value="P:autophagosome assembly"/>
    <property type="evidence" value="ECO:0007669"/>
    <property type="project" value="TreeGrafter"/>
</dbReference>
<feature type="compositionally biased region" description="Basic and acidic residues" evidence="9">
    <location>
        <begin position="623"/>
        <end position="635"/>
    </location>
</feature>
<evidence type="ECO:0000256" key="4">
    <source>
        <dbReference type="ARBA" id="ARBA00022737"/>
    </source>
</evidence>
<gene>
    <name evidence="10" type="primary">VAC8_2</name>
    <name evidence="10" type="ORF">IWQ60_008303</name>
</gene>
<dbReference type="Pfam" id="PF00514">
    <property type="entry name" value="Arm"/>
    <property type="match status" value="8"/>
</dbReference>
<name>A0A9W7ZTA8_9FUNG</name>
<evidence type="ECO:0000256" key="2">
    <source>
        <dbReference type="ARBA" id="ARBA00005462"/>
    </source>
</evidence>
<dbReference type="EMBL" id="JANBPT010000610">
    <property type="protein sequence ID" value="KAJ1915857.1"/>
    <property type="molecule type" value="Genomic_DNA"/>
</dbReference>
<feature type="repeat" description="ARM" evidence="8">
    <location>
        <begin position="263"/>
        <end position="305"/>
    </location>
</feature>
<organism evidence="10 11">
    <name type="scientific">Tieghemiomyces parasiticus</name>
    <dbReference type="NCBI Taxonomy" id="78921"/>
    <lineage>
        <taxon>Eukaryota</taxon>
        <taxon>Fungi</taxon>
        <taxon>Fungi incertae sedis</taxon>
        <taxon>Zoopagomycota</taxon>
        <taxon>Kickxellomycotina</taxon>
        <taxon>Dimargaritomycetes</taxon>
        <taxon>Dimargaritales</taxon>
        <taxon>Dimargaritaceae</taxon>
        <taxon>Tieghemiomyces</taxon>
    </lineage>
</organism>
<reference evidence="10" key="1">
    <citation type="submission" date="2022-07" db="EMBL/GenBank/DDBJ databases">
        <title>Phylogenomic reconstructions and comparative analyses of Kickxellomycotina fungi.</title>
        <authorList>
            <person name="Reynolds N.K."/>
            <person name="Stajich J.E."/>
            <person name="Barry K."/>
            <person name="Grigoriev I.V."/>
            <person name="Crous P."/>
            <person name="Smith M.E."/>
        </authorList>
    </citation>
    <scope>NUCLEOTIDE SEQUENCE</scope>
    <source>
        <strain evidence="10">RSA 861</strain>
    </source>
</reference>
<comment type="subcellular location">
    <subcellularLocation>
        <location evidence="1">Vacuole membrane</location>
        <topology evidence="1">Lipid-anchor</topology>
    </subcellularLocation>
</comment>
<dbReference type="OrthoDB" id="7537227at2759"/>
<comment type="caution">
    <text evidence="10">The sequence shown here is derived from an EMBL/GenBank/DDBJ whole genome shotgun (WGS) entry which is preliminary data.</text>
</comment>
<evidence type="ECO:0000256" key="7">
    <source>
        <dbReference type="ARBA" id="ARBA00026209"/>
    </source>
</evidence>
<feature type="region of interest" description="Disordered" evidence="9">
    <location>
        <begin position="613"/>
        <end position="635"/>
    </location>
</feature>
<dbReference type="InterPro" id="IPR000225">
    <property type="entry name" value="Armadillo"/>
</dbReference>
<evidence type="ECO:0000256" key="6">
    <source>
        <dbReference type="ARBA" id="ARBA00023288"/>
    </source>
</evidence>
<dbReference type="InterPro" id="IPR045156">
    <property type="entry name" value="Vac8"/>
</dbReference>
<evidence type="ECO:0000256" key="5">
    <source>
        <dbReference type="ARBA" id="ARBA00023136"/>
    </source>
</evidence>
<dbReference type="PANTHER" id="PTHR47249">
    <property type="entry name" value="VACUOLAR PROTEIN 8"/>
    <property type="match status" value="1"/>
</dbReference>
<dbReference type="GO" id="GO:0000329">
    <property type="term" value="C:fungal-type vacuole membrane"/>
    <property type="evidence" value="ECO:0007669"/>
    <property type="project" value="TreeGrafter"/>
</dbReference>
<dbReference type="PANTHER" id="PTHR47249:SF1">
    <property type="entry name" value="VACUOLAR PROTEIN 8"/>
    <property type="match status" value="1"/>
</dbReference>
<keyword evidence="5" id="KW-0472">Membrane</keyword>
<evidence type="ECO:0000256" key="3">
    <source>
        <dbReference type="ARBA" id="ARBA00022554"/>
    </source>
</evidence>
<keyword evidence="3" id="KW-0926">Vacuole</keyword>
<dbReference type="AlphaFoldDB" id="A0A9W7ZTA8"/>
<evidence type="ECO:0000256" key="1">
    <source>
        <dbReference type="ARBA" id="ARBA00004592"/>
    </source>
</evidence>
<dbReference type="GO" id="GO:0071562">
    <property type="term" value="P:nucleus-vacuole junction assembly"/>
    <property type="evidence" value="ECO:0007669"/>
    <property type="project" value="InterPro"/>
</dbReference>
<evidence type="ECO:0000256" key="9">
    <source>
        <dbReference type="SAM" id="MobiDB-lite"/>
    </source>
</evidence>
<dbReference type="SUPFAM" id="SSF48371">
    <property type="entry name" value="ARM repeat"/>
    <property type="match status" value="1"/>
</dbReference>
<keyword evidence="6" id="KW-0449">Lipoprotein</keyword>
<feature type="region of interest" description="Disordered" evidence="9">
    <location>
        <begin position="535"/>
        <end position="573"/>
    </location>
</feature>
<feature type="repeat" description="ARM" evidence="8">
    <location>
        <begin position="97"/>
        <end position="139"/>
    </location>
</feature>
<dbReference type="Gene3D" id="1.25.10.10">
    <property type="entry name" value="Leucine-rich Repeat Variant"/>
    <property type="match status" value="2"/>
</dbReference>
<feature type="repeat" description="ARM" evidence="8">
    <location>
        <begin position="304"/>
        <end position="346"/>
    </location>
</feature>
<protein>
    <recommendedName>
        <fullName evidence="7">Vacuolar protein 8</fullName>
    </recommendedName>
</protein>
<evidence type="ECO:0000313" key="10">
    <source>
        <dbReference type="EMBL" id="KAJ1915857.1"/>
    </source>
</evidence>
<feature type="repeat" description="ARM" evidence="8">
    <location>
        <begin position="220"/>
        <end position="257"/>
    </location>
</feature>
<dbReference type="PROSITE" id="PS50176">
    <property type="entry name" value="ARM_REPEAT"/>
    <property type="match status" value="7"/>
</dbReference>
<keyword evidence="4" id="KW-0677">Repeat</keyword>
<dbReference type="Proteomes" id="UP001150569">
    <property type="component" value="Unassembled WGS sequence"/>
</dbReference>
<keyword evidence="11" id="KW-1185">Reference proteome</keyword>
<dbReference type="GO" id="GO:0043495">
    <property type="term" value="F:protein-membrane adaptor activity"/>
    <property type="evidence" value="ECO:0007669"/>
    <property type="project" value="InterPro"/>
</dbReference>
<accession>A0A9W7ZTA8</accession>
<dbReference type="SMART" id="SM00185">
    <property type="entry name" value="ARM"/>
    <property type="match status" value="9"/>
</dbReference>
<feature type="repeat" description="ARM" evidence="8">
    <location>
        <begin position="345"/>
        <end position="388"/>
    </location>
</feature>
<feature type="repeat" description="ARM" evidence="8">
    <location>
        <begin position="138"/>
        <end position="180"/>
    </location>
</feature>
<evidence type="ECO:0000256" key="8">
    <source>
        <dbReference type="PROSITE-ProRule" id="PRU00259"/>
    </source>
</evidence>
<dbReference type="InterPro" id="IPR016024">
    <property type="entry name" value="ARM-type_fold"/>
</dbReference>